<evidence type="ECO:0000313" key="2">
    <source>
        <dbReference type="EMBL" id="KAF3832459.1"/>
    </source>
</evidence>
<dbReference type="Proteomes" id="UP000518266">
    <property type="component" value="Unassembled WGS sequence"/>
</dbReference>
<keyword evidence="3" id="KW-1185">Reference proteome</keyword>
<feature type="compositionally biased region" description="Basic and acidic residues" evidence="1">
    <location>
        <begin position="80"/>
        <end position="110"/>
    </location>
</feature>
<name>A0A7J5X749_DISMA</name>
<proteinExistence type="predicted"/>
<dbReference type="EMBL" id="JAAKFY010000027">
    <property type="protein sequence ID" value="KAF3832459.1"/>
    <property type="molecule type" value="Genomic_DNA"/>
</dbReference>
<reference evidence="2 3" key="1">
    <citation type="submission" date="2020-03" db="EMBL/GenBank/DDBJ databases">
        <title>Dissostichus mawsoni Genome sequencing and assembly.</title>
        <authorList>
            <person name="Park H."/>
        </authorList>
    </citation>
    <scope>NUCLEOTIDE SEQUENCE [LARGE SCALE GENOMIC DNA]</scope>
    <source>
        <strain evidence="2">DM0001</strain>
        <tissue evidence="2">Muscle</tissue>
    </source>
</reference>
<feature type="compositionally biased region" description="Basic and acidic residues" evidence="1">
    <location>
        <begin position="1"/>
        <end position="16"/>
    </location>
</feature>
<feature type="region of interest" description="Disordered" evidence="1">
    <location>
        <begin position="1"/>
        <end position="35"/>
    </location>
</feature>
<evidence type="ECO:0000256" key="1">
    <source>
        <dbReference type="SAM" id="MobiDB-lite"/>
    </source>
</evidence>
<organism evidence="2 3">
    <name type="scientific">Dissostichus mawsoni</name>
    <name type="common">Antarctic cod</name>
    <dbReference type="NCBI Taxonomy" id="36200"/>
    <lineage>
        <taxon>Eukaryota</taxon>
        <taxon>Metazoa</taxon>
        <taxon>Chordata</taxon>
        <taxon>Craniata</taxon>
        <taxon>Vertebrata</taxon>
        <taxon>Euteleostomi</taxon>
        <taxon>Actinopterygii</taxon>
        <taxon>Neopterygii</taxon>
        <taxon>Teleostei</taxon>
        <taxon>Neoteleostei</taxon>
        <taxon>Acanthomorphata</taxon>
        <taxon>Eupercaria</taxon>
        <taxon>Perciformes</taxon>
        <taxon>Notothenioidei</taxon>
        <taxon>Nototheniidae</taxon>
        <taxon>Dissostichus</taxon>
    </lineage>
</organism>
<feature type="region of interest" description="Disordered" evidence="1">
    <location>
        <begin position="79"/>
        <end position="166"/>
    </location>
</feature>
<dbReference type="AlphaFoldDB" id="A0A7J5X749"/>
<evidence type="ECO:0000313" key="3">
    <source>
        <dbReference type="Proteomes" id="UP000518266"/>
    </source>
</evidence>
<feature type="compositionally biased region" description="Basic and acidic residues" evidence="1">
    <location>
        <begin position="127"/>
        <end position="146"/>
    </location>
</feature>
<accession>A0A7J5X749</accession>
<protein>
    <submittedName>
        <fullName evidence="2">Uncharacterized protein</fullName>
    </submittedName>
</protein>
<gene>
    <name evidence="2" type="ORF">F7725_026124</name>
</gene>
<comment type="caution">
    <text evidence="2">The sequence shown here is derived from an EMBL/GenBank/DDBJ whole genome shotgun (WGS) entry which is preliminary data.</text>
</comment>
<sequence>MGWTERKGEELQKDKGPGLSIGGPRAGRHLSHTSTCNGAKTSVALKREQTCGGQDMIFPPLSCREAAIQHICHCRPHNSSYREKVRRREEEKKRSGEEQRGGELPQRRLIDLASPFHAQDEIISDCGGEKERGEDCGEQGNKERKEKGRKKKGWMIQRKGERRTQK</sequence>